<dbReference type="OrthoDB" id="9806538at2"/>
<dbReference type="Proteomes" id="UP000322110">
    <property type="component" value="Unassembled WGS sequence"/>
</dbReference>
<dbReference type="InterPro" id="IPR005119">
    <property type="entry name" value="LysR_subst-bd"/>
</dbReference>
<dbReference type="InterPro" id="IPR036390">
    <property type="entry name" value="WH_DNA-bd_sf"/>
</dbReference>
<dbReference type="Pfam" id="PF00126">
    <property type="entry name" value="HTH_1"/>
    <property type="match status" value="1"/>
</dbReference>
<dbReference type="SUPFAM" id="SSF46785">
    <property type="entry name" value="Winged helix' DNA-binding domain"/>
    <property type="match status" value="1"/>
</dbReference>
<dbReference type="PRINTS" id="PR00039">
    <property type="entry name" value="HTHLYSR"/>
</dbReference>
<keyword evidence="2" id="KW-0805">Transcription regulation</keyword>
<organism evidence="6 7">
    <name type="scientific">Teichococcus oryzae</name>
    <dbReference type="NCBI Taxonomy" id="1608942"/>
    <lineage>
        <taxon>Bacteria</taxon>
        <taxon>Pseudomonadati</taxon>
        <taxon>Pseudomonadota</taxon>
        <taxon>Alphaproteobacteria</taxon>
        <taxon>Acetobacterales</taxon>
        <taxon>Roseomonadaceae</taxon>
        <taxon>Roseomonas</taxon>
    </lineage>
</organism>
<evidence type="ECO:0000256" key="2">
    <source>
        <dbReference type="ARBA" id="ARBA00023015"/>
    </source>
</evidence>
<dbReference type="InterPro" id="IPR036388">
    <property type="entry name" value="WH-like_DNA-bd_sf"/>
</dbReference>
<comment type="caution">
    <text evidence="6">The sequence shown here is derived from an EMBL/GenBank/DDBJ whole genome shotgun (WGS) entry which is preliminary data.</text>
</comment>
<evidence type="ECO:0000313" key="7">
    <source>
        <dbReference type="Proteomes" id="UP000322110"/>
    </source>
</evidence>
<protein>
    <submittedName>
        <fullName evidence="6">LysR family transcriptional regulator</fullName>
    </submittedName>
</protein>
<dbReference type="AlphaFoldDB" id="A0A5B2THA6"/>
<evidence type="ECO:0000256" key="3">
    <source>
        <dbReference type="ARBA" id="ARBA00023125"/>
    </source>
</evidence>
<dbReference type="GO" id="GO:0003700">
    <property type="term" value="F:DNA-binding transcription factor activity"/>
    <property type="evidence" value="ECO:0007669"/>
    <property type="project" value="InterPro"/>
</dbReference>
<dbReference type="GO" id="GO:0003677">
    <property type="term" value="F:DNA binding"/>
    <property type="evidence" value="ECO:0007669"/>
    <property type="project" value="UniProtKB-KW"/>
</dbReference>
<dbReference type="RefSeq" id="WP_149811977.1">
    <property type="nucleotide sequence ID" value="NZ_VUKA01000003.1"/>
</dbReference>
<evidence type="ECO:0000256" key="4">
    <source>
        <dbReference type="ARBA" id="ARBA00023163"/>
    </source>
</evidence>
<dbReference type="Gene3D" id="3.40.190.290">
    <property type="match status" value="1"/>
</dbReference>
<evidence type="ECO:0000256" key="1">
    <source>
        <dbReference type="ARBA" id="ARBA00009437"/>
    </source>
</evidence>
<reference evidence="6 7" key="1">
    <citation type="journal article" date="2015" name="Int. J. Syst. Evol. Microbiol.">
        <title>Roseomonas oryzae sp. nov., isolated from paddy rhizosphere soil.</title>
        <authorList>
            <person name="Ramaprasad E.V."/>
            <person name="Sasikala Ch."/>
            <person name="Ramana Ch.V."/>
        </authorList>
    </citation>
    <scope>NUCLEOTIDE SEQUENCE [LARGE SCALE GENOMIC DNA]</scope>
    <source>
        <strain evidence="6 7">KCTC 42542</strain>
    </source>
</reference>
<dbReference type="Pfam" id="PF03466">
    <property type="entry name" value="LysR_substrate"/>
    <property type="match status" value="1"/>
</dbReference>
<dbReference type="GO" id="GO:0005829">
    <property type="term" value="C:cytosol"/>
    <property type="evidence" value="ECO:0007669"/>
    <property type="project" value="TreeGrafter"/>
</dbReference>
<dbReference type="EMBL" id="VUKA01000003">
    <property type="protein sequence ID" value="KAA2213473.1"/>
    <property type="molecule type" value="Genomic_DNA"/>
</dbReference>
<comment type="similarity">
    <text evidence="1">Belongs to the LysR transcriptional regulatory family.</text>
</comment>
<dbReference type="InterPro" id="IPR050950">
    <property type="entry name" value="HTH-type_LysR_regulators"/>
</dbReference>
<evidence type="ECO:0000313" key="6">
    <source>
        <dbReference type="EMBL" id="KAA2213473.1"/>
    </source>
</evidence>
<dbReference type="SUPFAM" id="SSF53850">
    <property type="entry name" value="Periplasmic binding protein-like II"/>
    <property type="match status" value="1"/>
</dbReference>
<dbReference type="InterPro" id="IPR000847">
    <property type="entry name" value="LysR_HTH_N"/>
</dbReference>
<gene>
    <name evidence="6" type="ORF">F0Q34_09550</name>
</gene>
<keyword evidence="3" id="KW-0238">DNA-binding</keyword>
<dbReference type="PANTHER" id="PTHR30419">
    <property type="entry name" value="HTH-TYPE TRANSCRIPTIONAL REGULATOR YBHD"/>
    <property type="match status" value="1"/>
</dbReference>
<sequence length="322" mass="34461">MASRLPPTWFARARLKLRHLQLLAALDDTRNLNRAAQGLGITQPAASKLLAEIEAMVGTPVFERRPRGLSPNAAGEVLLRRARSVLVELEQAAAELNSLREGAFGHVALGTVTAPAVDIVARAVEAVQRAQPNLRVSVEVDASAPLVERLLAGRLDMALARMPPDVAPGLLDYLEVGEEAVCLLVPADHPLPGDAPSALAALLDYPWVLPPPHTLLRQEVDALFLRAALPRPARVLDTESILLAMAALAQGPSICAVTASVAALLAPDGRYRRLPPLLDAPPLVVRPYGLIRSRLRPLSPAASRLHHQLCAELFRRETAGPA</sequence>
<feature type="domain" description="HTH lysR-type" evidence="5">
    <location>
        <begin position="15"/>
        <end position="72"/>
    </location>
</feature>
<accession>A0A5B2THA6</accession>
<dbReference type="Gene3D" id="1.10.10.10">
    <property type="entry name" value="Winged helix-like DNA-binding domain superfamily/Winged helix DNA-binding domain"/>
    <property type="match status" value="1"/>
</dbReference>
<keyword evidence="7" id="KW-1185">Reference proteome</keyword>
<evidence type="ECO:0000259" key="5">
    <source>
        <dbReference type="PROSITE" id="PS50931"/>
    </source>
</evidence>
<proteinExistence type="inferred from homology"/>
<keyword evidence="4" id="KW-0804">Transcription</keyword>
<name>A0A5B2THA6_9PROT</name>
<dbReference type="PANTHER" id="PTHR30419:SF8">
    <property type="entry name" value="NITROGEN ASSIMILATION TRANSCRIPTIONAL ACTIVATOR-RELATED"/>
    <property type="match status" value="1"/>
</dbReference>
<dbReference type="PROSITE" id="PS50931">
    <property type="entry name" value="HTH_LYSR"/>
    <property type="match status" value="1"/>
</dbReference>